<name>A0A841FJ14_9ACTN</name>
<evidence type="ECO:0000256" key="1">
    <source>
        <dbReference type="ARBA" id="ARBA00023015"/>
    </source>
</evidence>
<evidence type="ECO:0000256" key="3">
    <source>
        <dbReference type="ARBA" id="ARBA00023163"/>
    </source>
</evidence>
<dbReference type="InterPro" id="IPR036390">
    <property type="entry name" value="WH_DNA-bd_sf"/>
</dbReference>
<dbReference type="RefSeq" id="WP_184785530.1">
    <property type="nucleotide sequence ID" value="NZ_BONT01000036.1"/>
</dbReference>
<dbReference type="PANTHER" id="PTHR33154:SF15">
    <property type="entry name" value="REGULATORY PROTEIN ARSR"/>
    <property type="match status" value="1"/>
</dbReference>
<keyword evidence="1" id="KW-0805">Transcription regulation</keyword>
<keyword evidence="2 5" id="KW-0238">DNA-binding</keyword>
<dbReference type="EMBL" id="JACHGT010000001">
    <property type="protein sequence ID" value="MBB6032639.1"/>
    <property type="molecule type" value="Genomic_DNA"/>
</dbReference>
<dbReference type="AlphaFoldDB" id="A0A841FJ14"/>
<dbReference type="PANTHER" id="PTHR33154">
    <property type="entry name" value="TRANSCRIPTIONAL REGULATOR, ARSR FAMILY"/>
    <property type="match status" value="1"/>
</dbReference>
<reference evidence="5 6" key="1">
    <citation type="submission" date="2020-08" db="EMBL/GenBank/DDBJ databases">
        <title>Genomic Encyclopedia of Type Strains, Phase IV (KMG-IV): sequencing the most valuable type-strain genomes for metagenomic binning, comparative biology and taxonomic classification.</title>
        <authorList>
            <person name="Goeker M."/>
        </authorList>
    </citation>
    <scope>NUCLEOTIDE SEQUENCE [LARGE SCALE GENOMIC DNA]</scope>
    <source>
        <strain evidence="5 6">YIM 65646</strain>
    </source>
</reference>
<comment type="caution">
    <text evidence="5">The sequence shown here is derived from an EMBL/GenBank/DDBJ whole genome shotgun (WGS) entry which is preliminary data.</text>
</comment>
<dbReference type="Proteomes" id="UP000548476">
    <property type="component" value="Unassembled WGS sequence"/>
</dbReference>
<dbReference type="SMART" id="SM00418">
    <property type="entry name" value="HTH_ARSR"/>
    <property type="match status" value="1"/>
</dbReference>
<organism evidence="5 6">
    <name type="scientific">Phytomonospora endophytica</name>
    <dbReference type="NCBI Taxonomy" id="714109"/>
    <lineage>
        <taxon>Bacteria</taxon>
        <taxon>Bacillati</taxon>
        <taxon>Actinomycetota</taxon>
        <taxon>Actinomycetes</taxon>
        <taxon>Micromonosporales</taxon>
        <taxon>Micromonosporaceae</taxon>
        <taxon>Phytomonospora</taxon>
    </lineage>
</organism>
<proteinExistence type="predicted"/>
<dbReference type="InterPro" id="IPR011991">
    <property type="entry name" value="ArsR-like_HTH"/>
</dbReference>
<accession>A0A841FJ14</accession>
<sequence>MTDRVTLDSAALRVLAHPTRLALLGHLRRHGPATARRLAELFGIDSGAASYHLRRLASGGLIEEDTERGNKRDRWWRAKHAQSLHDPATFPGERADSRAYAQALALAAADELRRVAGAVPVLPDAWFDASVFSDHTLRLTPDGLEALKRELHAVIERHAENPEPDDVTPVSVRLQAYPLPEE</sequence>
<evidence type="ECO:0000313" key="5">
    <source>
        <dbReference type="EMBL" id="MBB6032639.1"/>
    </source>
</evidence>
<evidence type="ECO:0000256" key="2">
    <source>
        <dbReference type="ARBA" id="ARBA00023125"/>
    </source>
</evidence>
<dbReference type="CDD" id="cd00090">
    <property type="entry name" value="HTH_ARSR"/>
    <property type="match status" value="1"/>
</dbReference>
<feature type="domain" description="HTH arsR-type" evidence="4">
    <location>
        <begin position="1"/>
        <end position="96"/>
    </location>
</feature>
<dbReference type="InterPro" id="IPR036388">
    <property type="entry name" value="WH-like_DNA-bd_sf"/>
</dbReference>
<evidence type="ECO:0000259" key="4">
    <source>
        <dbReference type="PROSITE" id="PS50987"/>
    </source>
</evidence>
<keyword evidence="3" id="KW-0804">Transcription</keyword>
<dbReference type="GO" id="GO:0003677">
    <property type="term" value="F:DNA binding"/>
    <property type="evidence" value="ECO:0007669"/>
    <property type="project" value="UniProtKB-KW"/>
</dbReference>
<dbReference type="PROSITE" id="PS50987">
    <property type="entry name" value="HTH_ARSR_2"/>
    <property type="match status" value="1"/>
</dbReference>
<dbReference type="Gene3D" id="1.10.10.10">
    <property type="entry name" value="Winged helix-like DNA-binding domain superfamily/Winged helix DNA-binding domain"/>
    <property type="match status" value="1"/>
</dbReference>
<keyword evidence="6" id="KW-1185">Reference proteome</keyword>
<dbReference type="GO" id="GO:0003700">
    <property type="term" value="F:DNA-binding transcription factor activity"/>
    <property type="evidence" value="ECO:0007669"/>
    <property type="project" value="InterPro"/>
</dbReference>
<gene>
    <name evidence="5" type="ORF">HNR73_000481</name>
</gene>
<dbReference type="SUPFAM" id="SSF46785">
    <property type="entry name" value="Winged helix' DNA-binding domain"/>
    <property type="match status" value="1"/>
</dbReference>
<dbReference type="InterPro" id="IPR051081">
    <property type="entry name" value="HTH_MetalResp_TranReg"/>
</dbReference>
<evidence type="ECO:0000313" key="6">
    <source>
        <dbReference type="Proteomes" id="UP000548476"/>
    </source>
</evidence>
<protein>
    <submittedName>
        <fullName evidence="5">DNA-binding transcriptional ArsR family regulator</fullName>
    </submittedName>
</protein>
<dbReference type="InterPro" id="IPR001845">
    <property type="entry name" value="HTH_ArsR_DNA-bd_dom"/>
</dbReference>
<dbReference type="Pfam" id="PF12840">
    <property type="entry name" value="HTH_20"/>
    <property type="match status" value="1"/>
</dbReference>